<evidence type="ECO:0000313" key="3">
    <source>
        <dbReference type="EMBL" id="AGA29557.1"/>
    </source>
</evidence>
<protein>
    <submittedName>
        <fullName evidence="3">Basic secretory protein,F5/8 type C domain-containing protein</fullName>
    </submittedName>
</protein>
<evidence type="ECO:0000313" key="4">
    <source>
        <dbReference type="Proteomes" id="UP000010798"/>
    </source>
</evidence>
<sequence>MRRPLRLAFAFVPTVLFLPAIARGESVAAVVETTLETGSKQIRQFAFDGDAETFFASKENPSVSDHFTLVFEQPVSVKSIAVITGQPGPESAGKLETGVLEVSTDGETFTELAKFANGEAREELHAKPIRAIRIKPTSVQDHPLAVREFTIASDPPVAVFEYPVEIAVDCSDSPEMKEWADKVARLCELWYPRLNEALKSDGYKPANYIKMRISSSYNGVAEAGGGNILGSTKFFKAHPDDVGAMIHETVHIIQRYRSRKNPGWLVEGVADYIRFFLFEPGKIGPINAKRARYDGSYRTTAAFLAYVTDKYDKSLISKLNVHMREGTYKEDLFKELTGKTVQELDEEWRESLKR</sequence>
<dbReference type="SUPFAM" id="SSF49785">
    <property type="entry name" value="Galactose-binding domain-like"/>
    <property type="match status" value="1"/>
</dbReference>
<dbReference type="OrthoDB" id="211588at2"/>
<evidence type="ECO:0000259" key="2">
    <source>
        <dbReference type="Pfam" id="PF00754"/>
    </source>
</evidence>
<dbReference type="InterPro" id="IPR000421">
    <property type="entry name" value="FA58C"/>
</dbReference>
<dbReference type="EMBL" id="CP003364">
    <property type="protein sequence ID" value="AGA29557.1"/>
    <property type="molecule type" value="Genomic_DNA"/>
</dbReference>
<dbReference type="InterPro" id="IPR008979">
    <property type="entry name" value="Galactose-bd-like_sf"/>
</dbReference>
<dbReference type="Pfam" id="PF00754">
    <property type="entry name" value="F5_F8_type_C"/>
    <property type="match status" value="1"/>
</dbReference>
<organism evidence="3 4">
    <name type="scientific">Singulisphaera acidiphila (strain ATCC BAA-1392 / DSM 18658 / VKM B-2454 / MOB10)</name>
    <dbReference type="NCBI Taxonomy" id="886293"/>
    <lineage>
        <taxon>Bacteria</taxon>
        <taxon>Pseudomonadati</taxon>
        <taxon>Planctomycetota</taxon>
        <taxon>Planctomycetia</taxon>
        <taxon>Isosphaerales</taxon>
        <taxon>Isosphaeraceae</taxon>
        <taxon>Singulisphaera</taxon>
    </lineage>
</organism>
<reference evidence="3 4" key="1">
    <citation type="submission" date="2012-02" db="EMBL/GenBank/DDBJ databases">
        <title>Complete sequence of chromosome of Singulisphaera acidiphila DSM 18658.</title>
        <authorList>
            <consortium name="US DOE Joint Genome Institute (JGI-PGF)"/>
            <person name="Lucas S."/>
            <person name="Copeland A."/>
            <person name="Lapidus A."/>
            <person name="Glavina del Rio T."/>
            <person name="Dalin E."/>
            <person name="Tice H."/>
            <person name="Bruce D."/>
            <person name="Goodwin L."/>
            <person name="Pitluck S."/>
            <person name="Peters L."/>
            <person name="Ovchinnikova G."/>
            <person name="Chertkov O."/>
            <person name="Kyrpides N."/>
            <person name="Mavromatis K."/>
            <person name="Ivanova N."/>
            <person name="Brettin T."/>
            <person name="Detter J.C."/>
            <person name="Han C."/>
            <person name="Larimer F."/>
            <person name="Land M."/>
            <person name="Hauser L."/>
            <person name="Markowitz V."/>
            <person name="Cheng J.-F."/>
            <person name="Hugenholtz P."/>
            <person name="Woyke T."/>
            <person name="Wu D."/>
            <person name="Tindall B."/>
            <person name="Pomrenke H."/>
            <person name="Brambilla E."/>
            <person name="Klenk H.-P."/>
            <person name="Eisen J.A."/>
        </authorList>
    </citation>
    <scope>NUCLEOTIDE SEQUENCE [LARGE SCALE GENOMIC DNA]</scope>
    <source>
        <strain evidence="4">ATCC BAA-1392 / DSM 18658 / VKM B-2454 / MOB10</strain>
    </source>
</reference>
<dbReference type="Pfam" id="PF04450">
    <property type="entry name" value="BSP"/>
    <property type="match status" value="1"/>
</dbReference>
<dbReference type="Gene3D" id="2.60.120.260">
    <property type="entry name" value="Galactose-binding domain-like"/>
    <property type="match status" value="1"/>
</dbReference>
<dbReference type="RefSeq" id="WP_015248660.1">
    <property type="nucleotide sequence ID" value="NC_019892.1"/>
</dbReference>
<dbReference type="eggNOG" id="ENOG502ZBFG">
    <property type="taxonomic scope" value="Bacteria"/>
</dbReference>
<keyword evidence="4" id="KW-1185">Reference proteome</keyword>
<dbReference type="HOGENOM" id="CLU_782787_0_0_0"/>
<accession>L0DJX2</accession>
<dbReference type="AlphaFoldDB" id="L0DJX2"/>
<dbReference type="InterPro" id="IPR007541">
    <property type="entry name" value="Uncharacterised_BSP"/>
</dbReference>
<keyword evidence="1" id="KW-0732">Signal</keyword>
<dbReference type="PANTHER" id="PTHR33321">
    <property type="match status" value="1"/>
</dbReference>
<feature type="domain" description="F5/8 type C" evidence="2">
    <location>
        <begin position="41"/>
        <end position="142"/>
    </location>
</feature>
<gene>
    <name evidence="3" type="ordered locus">Sinac_5409</name>
</gene>
<name>L0DJX2_SINAD</name>
<dbReference type="STRING" id="886293.Sinac_5409"/>
<dbReference type="KEGG" id="saci:Sinac_5409"/>
<feature type="signal peptide" evidence="1">
    <location>
        <begin position="1"/>
        <end position="22"/>
    </location>
</feature>
<feature type="chain" id="PRO_5003940207" evidence="1">
    <location>
        <begin position="23"/>
        <end position="354"/>
    </location>
</feature>
<proteinExistence type="predicted"/>
<dbReference type="PANTHER" id="PTHR33321:SF12">
    <property type="entry name" value="PLANT BASIC SECRETORY PROTEIN (BSP) FAMILY PROTEIN"/>
    <property type="match status" value="1"/>
</dbReference>
<dbReference type="Proteomes" id="UP000010798">
    <property type="component" value="Chromosome"/>
</dbReference>
<evidence type="ECO:0000256" key="1">
    <source>
        <dbReference type="SAM" id="SignalP"/>
    </source>
</evidence>